<organism evidence="6 7">
    <name type="scientific">candidate division WWE3 bacterium CG10_big_fil_rev_8_21_14_0_10_32_10</name>
    <dbReference type="NCBI Taxonomy" id="1975090"/>
    <lineage>
        <taxon>Bacteria</taxon>
        <taxon>Katanobacteria</taxon>
    </lineage>
</organism>
<gene>
    <name evidence="6" type="ORF">COV24_02635</name>
</gene>
<feature type="domain" description="ABC transporter" evidence="5">
    <location>
        <begin position="2"/>
        <end position="231"/>
    </location>
</feature>
<keyword evidence="3" id="KW-0547">Nucleotide-binding</keyword>
<protein>
    <recommendedName>
        <fullName evidence="5">ABC transporter domain-containing protein</fullName>
    </recommendedName>
</protein>
<keyword evidence="2" id="KW-0813">Transport</keyword>
<dbReference type="InterPro" id="IPR027417">
    <property type="entry name" value="P-loop_NTPase"/>
</dbReference>
<evidence type="ECO:0000256" key="3">
    <source>
        <dbReference type="ARBA" id="ARBA00022741"/>
    </source>
</evidence>
<evidence type="ECO:0000313" key="6">
    <source>
        <dbReference type="EMBL" id="PIR43413.1"/>
    </source>
</evidence>
<dbReference type="Proteomes" id="UP000230214">
    <property type="component" value="Unassembled WGS sequence"/>
</dbReference>
<comment type="similarity">
    <text evidence="1">Belongs to the ABC transporter superfamily.</text>
</comment>
<dbReference type="PROSITE" id="PS50893">
    <property type="entry name" value="ABC_TRANSPORTER_2"/>
    <property type="match status" value="1"/>
</dbReference>
<dbReference type="GO" id="GO:0005524">
    <property type="term" value="F:ATP binding"/>
    <property type="evidence" value="ECO:0007669"/>
    <property type="project" value="UniProtKB-KW"/>
</dbReference>
<dbReference type="InterPro" id="IPR003593">
    <property type="entry name" value="AAA+_ATPase"/>
</dbReference>
<dbReference type="Gene3D" id="3.40.50.300">
    <property type="entry name" value="P-loop containing nucleotide triphosphate hydrolases"/>
    <property type="match status" value="1"/>
</dbReference>
<sequence length="307" mass="34375">MLQVKKISRSFDSLKAVNDLSFEVDTGEILGLLGPNGAGKTTTMRIITGFLSPDKGDVLINKISVSNNSTEAQKLIGYLPENNPIYKDMLVSEFLNVSANLKNIEKNIKKDSLDFSINATNIQNVYYKPLNELSKGYKQRVGLAAALLNRPKLLILDEPTEGLDPNQRTEIRKLITELSKEHTIILSTHVMQEAEALCSRLIIINNGKRIADGSVEEISRGKRNEKITNIVVEGIKIKSELQKIKGVKEVKLESKKGDKQTLQIITGSKTYIQPELSKVAAKNKWILWEIKEQKQSLESVFKELTTK</sequence>
<dbReference type="GO" id="GO:0016887">
    <property type="term" value="F:ATP hydrolysis activity"/>
    <property type="evidence" value="ECO:0007669"/>
    <property type="project" value="InterPro"/>
</dbReference>
<evidence type="ECO:0000313" key="7">
    <source>
        <dbReference type="Proteomes" id="UP000230214"/>
    </source>
</evidence>
<proteinExistence type="inferred from homology"/>
<dbReference type="Pfam" id="PF00005">
    <property type="entry name" value="ABC_tran"/>
    <property type="match status" value="1"/>
</dbReference>
<dbReference type="InterPro" id="IPR003439">
    <property type="entry name" value="ABC_transporter-like_ATP-bd"/>
</dbReference>
<dbReference type="PANTHER" id="PTHR43335">
    <property type="entry name" value="ABC TRANSPORTER, ATP-BINDING PROTEIN"/>
    <property type="match status" value="1"/>
</dbReference>
<reference evidence="6 7" key="1">
    <citation type="submission" date="2017-09" db="EMBL/GenBank/DDBJ databases">
        <title>Depth-based differentiation of microbial function through sediment-hosted aquifers and enrichment of novel symbionts in the deep terrestrial subsurface.</title>
        <authorList>
            <person name="Probst A.J."/>
            <person name="Ladd B."/>
            <person name="Jarett J.K."/>
            <person name="Geller-Mcgrath D.E."/>
            <person name="Sieber C.M."/>
            <person name="Emerson J.B."/>
            <person name="Anantharaman K."/>
            <person name="Thomas B.C."/>
            <person name="Malmstrom R."/>
            <person name="Stieglmeier M."/>
            <person name="Klingl A."/>
            <person name="Woyke T."/>
            <person name="Ryan C.M."/>
            <person name="Banfield J.F."/>
        </authorList>
    </citation>
    <scope>NUCLEOTIDE SEQUENCE [LARGE SCALE GENOMIC DNA]</scope>
    <source>
        <strain evidence="6">CG10_big_fil_rev_8_21_14_0_10_32_10</strain>
    </source>
</reference>
<evidence type="ECO:0000256" key="4">
    <source>
        <dbReference type="ARBA" id="ARBA00022840"/>
    </source>
</evidence>
<evidence type="ECO:0000256" key="1">
    <source>
        <dbReference type="ARBA" id="ARBA00005417"/>
    </source>
</evidence>
<dbReference type="EMBL" id="PCXU01000024">
    <property type="protein sequence ID" value="PIR43413.1"/>
    <property type="molecule type" value="Genomic_DNA"/>
</dbReference>
<keyword evidence="4" id="KW-0067">ATP-binding</keyword>
<evidence type="ECO:0000259" key="5">
    <source>
        <dbReference type="PROSITE" id="PS50893"/>
    </source>
</evidence>
<comment type="caution">
    <text evidence="6">The sequence shown here is derived from an EMBL/GenBank/DDBJ whole genome shotgun (WGS) entry which is preliminary data.</text>
</comment>
<dbReference type="SMART" id="SM00382">
    <property type="entry name" value="AAA"/>
    <property type="match status" value="1"/>
</dbReference>
<dbReference type="PANTHER" id="PTHR43335:SF4">
    <property type="entry name" value="ABC TRANSPORTER, ATP-BINDING PROTEIN"/>
    <property type="match status" value="1"/>
</dbReference>
<dbReference type="SUPFAM" id="SSF52540">
    <property type="entry name" value="P-loop containing nucleoside triphosphate hydrolases"/>
    <property type="match status" value="1"/>
</dbReference>
<dbReference type="AlphaFoldDB" id="A0A2H0RA68"/>
<accession>A0A2H0RA68</accession>
<evidence type="ECO:0000256" key="2">
    <source>
        <dbReference type="ARBA" id="ARBA00022448"/>
    </source>
</evidence>
<name>A0A2H0RA68_UNCKA</name>